<protein>
    <submittedName>
        <fullName evidence="1">Uncharacterized protein</fullName>
    </submittedName>
</protein>
<dbReference type="AlphaFoldDB" id="A0A0E9SA11"/>
<proteinExistence type="predicted"/>
<evidence type="ECO:0000313" key="1">
    <source>
        <dbReference type="EMBL" id="JAH37338.1"/>
    </source>
</evidence>
<sequence>MELGCLWYMRLDNYSAMGFFCRASLL</sequence>
<dbReference type="EMBL" id="GBXM01071239">
    <property type="protein sequence ID" value="JAH37338.1"/>
    <property type="molecule type" value="Transcribed_RNA"/>
</dbReference>
<reference evidence="1" key="2">
    <citation type="journal article" date="2015" name="Fish Shellfish Immunol.">
        <title>Early steps in the European eel (Anguilla anguilla)-Vibrio vulnificus interaction in the gills: Role of the RtxA13 toxin.</title>
        <authorList>
            <person name="Callol A."/>
            <person name="Pajuelo D."/>
            <person name="Ebbesson L."/>
            <person name="Teles M."/>
            <person name="MacKenzie S."/>
            <person name="Amaro C."/>
        </authorList>
    </citation>
    <scope>NUCLEOTIDE SEQUENCE</scope>
</reference>
<organism evidence="1">
    <name type="scientific">Anguilla anguilla</name>
    <name type="common">European freshwater eel</name>
    <name type="synonym">Muraena anguilla</name>
    <dbReference type="NCBI Taxonomy" id="7936"/>
    <lineage>
        <taxon>Eukaryota</taxon>
        <taxon>Metazoa</taxon>
        <taxon>Chordata</taxon>
        <taxon>Craniata</taxon>
        <taxon>Vertebrata</taxon>
        <taxon>Euteleostomi</taxon>
        <taxon>Actinopterygii</taxon>
        <taxon>Neopterygii</taxon>
        <taxon>Teleostei</taxon>
        <taxon>Anguilliformes</taxon>
        <taxon>Anguillidae</taxon>
        <taxon>Anguilla</taxon>
    </lineage>
</organism>
<accession>A0A0E9SA11</accession>
<name>A0A0E9SA11_ANGAN</name>
<reference evidence="1" key="1">
    <citation type="submission" date="2014-11" db="EMBL/GenBank/DDBJ databases">
        <authorList>
            <person name="Amaro Gonzalez C."/>
        </authorList>
    </citation>
    <scope>NUCLEOTIDE SEQUENCE</scope>
</reference>